<evidence type="ECO:0000313" key="1">
    <source>
        <dbReference type="EMBL" id="HIU58569.1"/>
    </source>
</evidence>
<evidence type="ECO:0000313" key="2">
    <source>
        <dbReference type="Proteomes" id="UP000824081"/>
    </source>
</evidence>
<dbReference type="PANTHER" id="PTHR36848">
    <property type="entry name" value="DNA-BINDING PROTEIN (PUTATIVE SECRETED PROTEIN)-RELATED"/>
    <property type="match status" value="1"/>
</dbReference>
<dbReference type="AlphaFoldDB" id="A0A9D1ME34"/>
<proteinExistence type="predicted"/>
<feature type="non-terminal residue" evidence="1">
    <location>
        <position position="1"/>
    </location>
</feature>
<dbReference type="PANTHER" id="PTHR36848:SF2">
    <property type="entry name" value="SECRETED PROTEIN"/>
    <property type="match status" value="1"/>
</dbReference>
<dbReference type="InterPro" id="IPR053161">
    <property type="entry name" value="Ulvan_degrading_GH"/>
</dbReference>
<dbReference type="Proteomes" id="UP000824081">
    <property type="component" value="Unassembled WGS sequence"/>
</dbReference>
<organism evidence="1 2">
    <name type="scientific">Candidatus Scatosoma pullistercoris</name>
    <dbReference type="NCBI Taxonomy" id="2840934"/>
    <lineage>
        <taxon>Bacteria</taxon>
        <taxon>Bacillati</taxon>
        <taxon>Bacillota</taxon>
        <taxon>Clostridia</taxon>
        <taxon>Candidatus Scatosoma</taxon>
    </lineage>
</organism>
<reference evidence="1" key="1">
    <citation type="submission" date="2020-10" db="EMBL/GenBank/DDBJ databases">
        <authorList>
            <person name="Gilroy R."/>
        </authorList>
    </citation>
    <scope>NUCLEOTIDE SEQUENCE</scope>
    <source>
        <strain evidence="1">11687</strain>
    </source>
</reference>
<protein>
    <recommendedName>
        <fullName evidence="3">Glycoside hydrolase family 2</fullName>
    </recommendedName>
</protein>
<sequence length="591" mass="66647">KELKAIAEKQYVHGVNFLCHHLYAYSLAGQGKTDHPPCFSPHMTWWKEFPDFNRYFTRLGWLLANSEPCVNCVVINPMTSVYLRYDRFREDAAKETDIAFEKLQNELNAKGILYEIADERILARHGRADGSRLAVGRKEYEFVIVPDCRNLSASTKAILKQFSENGGKIYAAGKPEYTDGRRGDWDFLRSCVTADEIAAGGRIRLETDGKAEYTYRKGEGFEFLYLVNVRPETARVRIPAGFSRVDLLSLRTVGEGTSLTLKAGESALLMPVPGENPVVYGEAEDITGQFRFAGAEENNLTLDTVRISRDGKEYGPEEPLCEAFDRLLREQYCGRLFLKYAFSVKGKGNRLILRREKGKYLSSSVNGVSVGFSESAFDFMFEEADISQFVRTGSNEYVQELDFYERPHVFWALYSPEATESVRNCLWYDTELENVYLLGDFSVDGERNILPPAPPAGLADLQKNGFPFFAGRVSFTARVPGRAGRARIFVDGDYTAAEISVNGRPAGCCLFEHSAEIALSENEENEIEITLVSSLRNMFGPFHFSGDEENGVSPFSFTMRGAWKDGSCEYFLPEYKLVPFGARQIRIAYEK</sequence>
<evidence type="ECO:0008006" key="3">
    <source>
        <dbReference type="Google" id="ProtNLM"/>
    </source>
</evidence>
<accession>A0A9D1ME34</accession>
<gene>
    <name evidence="1" type="ORF">IAC57_00560</name>
</gene>
<dbReference type="EMBL" id="DVMZ01000015">
    <property type="protein sequence ID" value="HIU58569.1"/>
    <property type="molecule type" value="Genomic_DNA"/>
</dbReference>
<name>A0A9D1ME34_9FIRM</name>
<reference evidence="1" key="2">
    <citation type="journal article" date="2021" name="PeerJ">
        <title>Extensive microbial diversity within the chicken gut microbiome revealed by metagenomics and culture.</title>
        <authorList>
            <person name="Gilroy R."/>
            <person name="Ravi A."/>
            <person name="Getino M."/>
            <person name="Pursley I."/>
            <person name="Horton D.L."/>
            <person name="Alikhan N.F."/>
            <person name="Baker D."/>
            <person name="Gharbi K."/>
            <person name="Hall N."/>
            <person name="Watson M."/>
            <person name="Adriaenssens E.M."/>
            <person name="Foster-Nyarko E."/>
            <person name="Jarju S."/>
            <person name="Secka A."/>
            <person name="Antonio M."/>
            <person name="Oren A."/>
            <person name="Chaudhuri R.R."/>
            <person name="La Ragione R."/>
            <person name="Hildebrand F."/>
            <person name="Pallen M.J."/>
        </authorList>
    </citation>
    <scope>NUCLEOTIDE SEQUENCE</scope>
    <source>
        <strain evidence="1">11687</strain>
    </source>
</reference>
<comment type="caution">
    <text evidence="1">The sequence shown here is derived from an EMBL/GenBank/DDBJ whole genome shotgun (WGS) entry which is preliminary data.</text>
</comment>